<dbReference type="InterPro" id="IPR051532">
    <property type="entry name" value="Ester_Hydrolysis_Enzymes"/>
</dbReference>
<evidence type="ECO:0000313" key="4">
    <source>
        <dbReference type="Proteomes" id="UP000050867"/>
    </source>
</evidence>
<reference evidence="3 4" key="1">
    <citation type="submission" date="2015-10" db="EMBL/GenBank/DDBJ databases">
        <title>Draft genome sequence of pyrrolomycin-producing Streptomyces vitaminophilus.</title>
        <authorList>
            <person name="Graham D.E."/>
            <person name="Mahan K.M."/>
            <person name="Klingeman D.M."/>
            <person name="Hettich R.L."/>
            <person name="Parry R.J."/>
        </authorList>
    </citation>
    <scope>NUCLEOTIDE SEQUENCE [LARGE SCALE GENOMIC DNA]</scope>
    <source>
        <strain evidence="3 4">ATCC 31673</strain>
    </source>
</reference>
<keyword evidence="1" id="KW-0732">Signal</keyword>
<dbReference type="CDD" id="cd01833">
    <property type="entry name" value="XynB_like"/>
    <property type="match status" value="1"/>
</dbReference>
<gene>
    <name evidence="3" type="ORF">AQ490_18740</name>
</gene>
<protein>
    <recommendedName>
        <fullName evidence="2">SGNH hydrolase-type esterase domain-containing protein</fullName>
    </recommendedName>
</protein>
<sequence>MNRTLVGLGPIRRLALAAVLTACLLSATGPARSESSPGATRVMLLGDSITGSPGCWRALLWQRLLDGGYGDVDFVGTLPPRNCGGLPHDGDHEGHSGYRATGIADRDQLPDWLAATDPDVVVMHLGTNDVWRHVPNDEVLDAFTTLVEQMRDHNPQVRVLVAQIIPMAPANCPGCARQVAALNAEIPGWARSMTTARSPVTVVDQWTGFDTATDTRDGVHPTPSGDRKIADRWYPPLAAALAGGA</sequence>
<dbReference type="PANTHER" id="PTHR30383">
    <property type="entry name" value="THIOESTERASE 1/PROTEASE 1/LYSOPHOSPHOLIPASE L1"/>
    <property type="match status" value="1"/>
</dbReference>
<dbReference type="AlphaFoldDB" id="A0A0T6LVK2"/>
<dbReference type="Proteomes" id="UP000050867">
    <property type="component" value="Unassembled WGS sequence"/>
</dbReference>
<evidence type="ECO:0000259" key="2">
    <source>
        <dbReference type="Pfam" id="PF13472"/>
    </source>
</evidence>
<evidence type="ECO:0000313" key="3">
    <source>
        <dbReference type="EMBL" id="KRV49740.1"/>
    </source>
</evidence>
<organism evidence="3 4">
    <name type="scientific">Wenjunlia vitaminophila</name>
    <name type="common">Streptomyces vitaminophilus</name>
    <dbReference type="NCBI Taxonomy" id="76728"/>
    <lineage>
        <taxon>Bacteria</taxon>
        <taxon>Bacillati</taxon>
        <taxon>Actinomycetota</taxon>
        <taxon>Actinomycetes</taxon>
        <taxon>Kitasatosporales</taxon>
        <taxon>Streptomycetaceae</taxon>
        <taxon>Wenjunlia</taxon>
    </lineage>
</organism>
<dbReference type="InterPro" id="IPR013830">
    <property type="entry name" value="SGNH_hydro"/>
</dbReference>
<feature type="domain" description="SGNH hydrolase-type esterase" evidence="2">
    <location>
        <begin position="44"/>
        <end position="227"/>
    </location>
</feature>
<accession>A0A0T6LVK2</accession>
<evidence type="ECO:0000256" key="1">
    <source>
        <dbReference type="SAM" id="SignalP"/>
    </source>
</evidence>
<dbReference type="Gene3D" id="3.40.50.1110">
    <property type="entry name" value="SGNH hydrolase"/>
    <property type="match status" value="1"/>
</dbReference>
<dbReference type="PANTHER" id="PTHR30383:SF2">
    <property type="entry name" value="CELLULOSE-BINDING PROTEIN"/>
    <property type="match status" value="1"/>
</dbReference>
<comment type="caution">
    <text evidence="3">The sequence shown here is derived from an EMBL/GenBank/DDBJ whole genome shotgun (WGS) entry which is preliminary data.</text>
</comment>
<dbReference type="InterPro" id="IPR036514">
    <property type="entry name" value="SGNH_hydro_sf"/>
</dbReference>
<feature type="chain" id="PRO_5006670721" description="SGNH hydrolase-type esterase domain-containing protein" evidence="1">
    <location>
        <begin position="34"/>
        <end position="245"/>
    </location>
</feature>
<feature type="signal peptide" evidence="1">
    <location>
        <begin position="1"/>
        <end position="33"/>
    </location>
</feature>
<dbReference type="GO" id="GO:0004622">
    <property type="term" value="F:phosphatidylcholine lysophospholipase activity"/>
    <property type="evidence" value="ECO:0007669"/>
    <property type="project" value="TreeGrafter"/>
</dbReference>
<dbReference type="RefSeq" id="WP_018386861.1">
    <property type="nucleotide sequence ID" value="NZ_LLZU01000010.1"/>
</dbReference>
<proteinExistence type="predicted"/>
<dbReference type="STRING" id="76728.AQ490_18740"/>
<dbReference type="EMBL" id="LLZU01000010">
    <property type="protein sequence ID" value="KRV49740.1"/>
    <property type="molecule type" value="Genomic_DNA"/>
</dbReference>
<dbReference type="SUPFAM" id="SSF52266">
    <property type="entry name" value="SGNH hydrolase"/>
    <property type="match status" value="1"/>
</dbReference>
<keyword evidence="4" id="KW-1185">Reference proteome</keyword>
<dbReference type="eggNOG" id="COG2755">
    <property type="taxonomic scope" value="Bacteria"/>
</dbReference>
<name>A0A0T6LVK2_WENVI</name>
<dbReference type="Pfam" id="PF13472">
    <property type="entry name" value="Lipase_GDSL_2"/>
    <property type="match status" value="1"/>
</dbReference>